<name>U5EYS1_9DIPT</name>
<organism evidence="10">
    <name type="scientific">Corethrella appendiculata</name>
    <dbReference type="NCBI Taxonomy" id="1370023"/>
    <lineage>
        <taxon>Eukaryota</taxon>
        <taxon>Metazoa</taxon>
        <taxon>Ecdysozoa</taxon>
        <taxon>Arthropoda</taxon>
        <taxon>Hexapoda</taxon>
        <taxon>Insecta</taxon>
        <taxon>Pterygota</taxon>
        <taxon>Neoptera</taxon>
        <taxon>Endopterygota</taxon>
        <taxon>Diptera</taxon>
        <taxon>Nematocera</taxon>
        <taxon>Culicoidea</taxon>
        <taxon>Chaoboridae</taxon>
        <taxon>Corethrella</taxon>
    </lineage>
</organism>
<evidence type="ECO:0000313" key="10">
    <source>
        <dbReference type="EMBL" id="JAB59710.1"/>
    </source>
</evidence>
<dbReference type="EMBL" id="GANO01000161">
    <property type="protein sequence ID" value="JAB59710.1"/>
    <property type="molecule type" value="mRNA"/>
</dbReference>
<feature type="transmembrane region" description="Helical" evidence="9">
    <location>
        <begin position="527"/>
        <end position="548"/>
    </location>
</feature>
<protein>
    <submittedName>
        <fullName evidence="10">Putative golgin-84</fullName>
    </submittedName>
</protein>
<dbReference type="InterPro" id="IPR019177">
    <property type="entry name" value="Golgin_subfamily_A_member_5"/>
</dbReference>
<feature type="compositionally biased region" description="Low complexity" evidence="8">
    <location>
        <begin position="458"/>
        <end position="467"/>
    </location>
</feature>
<dbReference type="GO" id="GO:0000139">
    <property type="term" value="C:Golgi membrane"/>
    <property type="evidence" value="ECO:0007669"/>
    <property type="project" value="UniProtKB-SubCell"/>
</dbReference>
<keyword evidence="2 9" id="KW-0812">Transmembrane</keyword>
<evidence type="ECO:0000256" key="5">
    <source>
        <dbReference type="ARBA" id="ARBA00023054"/>
    </source>
</evidence>
<evidence type="ECO:0000256" key="2">
    <source>
        <dbReference type="ARBA" id="ARBA00022692"/>
    </source>
</evidence>
<dbReference type="GO" id="GO:0000301">
    <property type="term" value="P:retrograde transport, vesicle recycling within Golgi"/>
    <property type="evidence" value="ECO:0007669"/>
    <property type="project" value="TreeGrafter"/>
</dbReference>
<feature type="region of interest" description="Disordered" evidence="8">
    <location>
        <begin position="458"/>
        <end position="478"/>
    </location>
</feature>
<proteinExistence type="evidence at transcript level"/>
<evidence type="ECO:0000256" key="8">
    <source>
        <dbReference type="SAM" id="MobiDB-lite"/>
    </source>
</evidence>
<feature type="coiled-coil region" evidence="7">
    <location>
        <begin position="158"/>
        <end position="391"/>
    </location>
</feature>
<dbReference type="PANTHER" id="PTHR13815">
    <property type="entry name" value="GOLGIN-84"/>
    <property type="match status" value="1"/>
</dbReference>
<keyword evidence="3 9" id="KW-1133">Transmembrane helix</keyword>
<reference evidence="10" key="1">
    <citation type="journal article" date="2014" name="Insect Biochem. Mol. Biol.">
        <title>An insight into the sialome of the frog biting fly, Corethrella appendiculata.</title>
        <authorList>
            <person name="Ribeiro J.M.C."/>
            <person name="Chagas A.C."/>
            <person name="Pham V.M."/>
            <person name="Lounibos L.P."/>
            <person name="Calvo E."/>
        </authorList>
    </citation>
    <scope>NUCLEOTIDE SEQUENCE</scope>
    <source>
        <tissue evidence="10">Salivary glands</tissue>
    </source>
</reference>
<dbReference type="GO" id="GO:0007030">
    <property type="term" value="P:Golgi organization"/>
    <property type="evidence" value="ECO:0007669"/>
    <property type="project" value="InterPro"/>
</dbReference>
<comment type="subcellular location">
    <subcellularLocation>
        <location evidence="1">Golgi apparatus membrane</location>
        <topology evidence="1">Single-pass type IV membrane protein</topology>
    </subcellularLocation>
</comment>
<evidence type="ECO:0000256" key="4">
    <source>
        <dbReference type="ARBA" id="ARBA00023034"/>
    </source>
</evidence>
<evidence type="ECO:0000256" key="6">
    <source>
        <dbReference type="ARBA" id="ARBA00023136"/>
    </source>
</evidence>
<sequence>MSWLHGLADKAETILNKIDQNAANVLNQSRDEIADVEQPLIEISVTSNKKKHLQLSSSTSSLLRTNNSQINNDETKSKSKSSSRRSSFSSKQDTTSTVIDVFEQNPITFTAHPTTTTITSATSSESSNQNTSTNTLSIDQQQELSAMKIMFTQMKSERDELRYELDSVVNKLNNHDNENRIRELEDLVNILSDEKEEIQKRNINIENTNSKYIKSISELESTISKHLQNESELTQKLQLAKMETEHAVTELEQYRKRAQSTLQLKEKMIEKLKQSEAITDNHNNNSHHSNNNEKLLNIELEQLRYDRETLREELNKLRENYEQSKLNFAAIETRFRTYNCDLEEKVTKLQSNLNQETTKNAQLADDLKIQCRELQTVREELIKQKVELTKKLYEREMEVMALKNRTQNRSASPATDIEERLHSLTQSLVQKQTSLESLVSERNALRLQLEKISQQNYQQQYQSGTTQRSNSSRYMNTNETDDAKSAVPNFLIENPFDNRVARRVKRAYSSLDEIGIRLGVFMRRYPLFRILVIFYVILLHLWVVFVLFSSTPT</sequence>
<evidence type="ECO:0000256" key="1">
    <source>
        <dbReference type="ARBA" id="ARBA00004409"/>
    </source>
</evidence>
<feature type="compositionally biased region" description="Low complexity" evidence="8">
    <location>
        <begin position="54"/>
        <end position="69"/>
    </location>
</feature>
<evidence type="ECO:0000256" key="7">
    <source>
        <dbReference type="SAM" id="Coils"/>
    </source>
</evidence>
<dbReference type="Pfam" id="PF09787">
    <property type="entry name" value="Golgin_A5"/>
    <property type="match status" value="1"/>
</dbReference>
<feature type="compositionally biased region" description="Polar residues" evidence="8">
    <location>
        <begin position="468"/>
        <end position="478"/>
    </location>
</feature>
<keyword evidence="4" id="KW-0333">Golgi apparatus</keyword>
<evidence type="ECO:0000256" key="3">
    <source>
        <dbReference type="ARBA" id="ARBA00022989"/>
    </source>
</evidence>
<dbReference type="GO" id="GO:0031985">
    <property type="term" value="C:Golgi cisterna"/>
    <property type="evidence" value="ECO:0007669"/>
    <property type="project" value="TreeGrafter"/>
</dbReference>
<feature type="region of interest" description="Disordered" evidence="8">
    <location>
        <begin position="54"/>
        <end position="95"/>
    </location>
</feature>
<keyword evidence="5 7" id="KW-0175">Coiled coil</keyword>
<dbReference type="AlphaFoldDB" id="U5EYS1"/>
<evidence type="ECO:0000256" key="9">
    <source>
        <dbReference type="SAM" id="Phobius"/>
    </source>
</evidence>
<accession>U5EYS1</accession>
<dbReference type="PANTHER" id="PTHR13815:SF7">
    <property type="entry name" value="GOLGIN SUBFAMILY A MEMBER 5"/>
    <property type="match status" value="1"/>
</dbReference>
<keyword evidence="6 9" id="KW-0472">Membrane</keyword>